<evidence type="ECO:0000313" key="13">
    <source>
        <dbReference type="Proteomes" id="UP000609879"/>
    </source>
</evidence>
<dbReference type="PROSITE" id="PS50109">
    <property type="entry name" value="HIS_KIN"/>
    <property type="match status" value="1"/>
</dbReference>
<comment type="subcellular location">
    <subcellularLocation>
        <location evidence="2">Cell membrane</location>
    </subcellularLocation>
</comment>
<sequence length="1034" mass="111009">MASRHPGPAVGGSDRLTDPARLRALRATGLMNGPSHGTPVLDRLTRLAARLAGAPVAAISLIGDSRQVFLSTVGVPTRESELGPAGVPTRESELGPAGVPAQRAVGERRDERPDSPLAHAPCRHVVESDAPLIVTDARSDGRVRDRAAVTELGVAAYAGFPLRSPRGETLGAFCVVDVVPREWTADELSTLEDLAAAAECELAARLAETENRAREARAQARLDTAGAVSADRVEARFRSMVESSPIGVALVGLDGSWLRVNNAVAAITGYEPDELLAGNYHSIIHPADLDATLDMVTRMIAGEAHSIRLQKRYIRKDGSWVWCMLSAVLLRDDDGRPLHFLLQMVDIDVERRSQDQADAQAARETYRLRTTISIQREVAAAASDRGKALRLLAERTLTAIAGDGCVVGLVDGTVLRDAAGAGSLANRELFAAPIDGSLAGLVVRTRKTLRSDDTATDPRVQREMCQELGMRSLVSAPLLVDGEPLGVLTVSSGRPYAFDDADAQQLTLLADALAGVLRHAEAVALLQHSEARFRSAFDNSPLGMLLISLMPESLGTVLQANSAMAAITGYSAVELTGRLVHHLHHPASHAETDRHLLELSGGDADTVKVSERYRHAGGHTVWVQIHGTVVRDEAGRPLYLVTQVQDVTARRAIDEQLRQRAQLLDLTQDAVIVRDLTGHVLYWNPAAERVYGWPAETAIGQVLDRLLGTEWTGGENRESVTETLLRDGLWAGTIEHRRADGRRLTVLSRKAVQYDSEGNPVAILSLNTDITASREAERARDAAIADLAERNQQLEAANQLKQDLIGMLGHEIGNPLSSILGYTETLTDAWDVLPAERQRAMLQAVDRNAHLLDGIVREVLAMVTVDAGKLTAAPEPVDVRSHLEAVLTAPDPGVRAMDRFGVSSRARVRLECPEGLVASVQPGHLSQMLTNLISNAAKYGGGATALTAEARGSTARIVVHDNGPGVPEELRPHLFSRFARAECTARTVKGTGLGLYIVRELARANGGDLGYEPAPQGGSLFVITLPLDATSRLL</sequence>
<feature type="domain" description="PAS" evidence="10">
    <location>
        <begin position="233"/>
        <end position="303"/>
    </location>
</feature>
<evidence type="ECO:0000259" key="11">
    <source>
        <dbReference type="PROSITE" id="PS50113"/>
    </source>
</evidence>
<feature type="domain" description="PAS" evidence="10">
    <location>
        <begin position="656"/>
        <end position="732"/>
    </location>
</feature>
<evidence type="ECO:0000256" key="7">
    <source>
        <dbReference type="ARBA" id="ARBA00023012"/>
    </source>
</evidence>
<dbReference type="InterPro" id="IPR013655">
    <property type="entry name" value="PAS_fold_3"/>
</dbReference>
<dbReference type="Gene3D" id="3.30.565.10">
    <property type="entry name" value="Histidine kinase-like ATPase, C-terminal domain"/>
    <property type="match status" value="1"/>
</dbReference>
<dbReference type="SMART" id="SM00086">
    <property type="entry name" value="PAC"/>
    <property type="match status" value="3"/>
</dbReference>
<dbReference type="Proteomes" id="UP000609879">
    <property type="component" value="Unassembled WGS sequence"/>
</dbReference>
<feature type="domain" description="PAC" evidence="11">
    <location>
        <begin position="307"/>
        <end position="359"/>
    </location>
</feature>
<comment type="caution">
    <text evidence="12">The sequence shown here is derived from an EMBL/GenBank/DDBJ whole genome shotgun (WGS) entry which is preliminary data.</text>
</comment>
<dbReference type="InterPro" id="IPR029016">
    <property type="entry name" value="GAF-like_dom_sf"/>
</dbReference>
<keyword evidence="13" id="KW-1185">Reference proteome</keyword>
<dbReference type="InterPro" id="IPR052162">
    <property type="entry name" value="Sensor_kinase/Photoreceptor"/>
</dbReference>
<dbReference type="Gene3D" id="3.30.450.40">
    <property type="match status" value="2"/>
</dbReference>
<dbReference type="CDD" id="cd00130">
    <property type="entry name" value="PAS"/>
    <property type="match status" value="3"/>
</dbReference>
<keyword evidence="4" id="KW-0597">Phosphoprotein</keyword>
<evidence type="ECO:0000313" key="12">
    <source>
        <dbReference type="EMBL" id="GID74818.1"/>
    </source>
</evidence>
<evidence type="ECO:0000256" key="6">
    <source>
        <dbReference type="ARBA" id="ARBA00022777"/>
    </source>
</evidence>
<organism evidence="12 13">
    <name type="scientific">Paractinoplanes deccanensis</name>
    <dbReference type="NCBI Taxonomy" id="113561"/>
    <lineage>
        <taxon>Bacteria</taxon>
        <taxon>Bacillati</taxon>
        <taxon>Actinomycetota</taxon>
        <taxon>Actinomycetes</taxon>
        <taxon>Micromonosporales</taxon>
        <taxon>Micromonosporaceae</taxon>
        <taxon>Paractinoplanes</taxon>
    </lineage>
</organism>
<dbReference type="SUPFAM" id="SSF55781">
    <property type="entry name" value="GAF domain-like"/>
    <property type="match status" value="2"/>
</dbReference>
<dbReference type="InterPro" id="IPR035965">
    <property type="entry name" value="PAS-like_dom_sf"/>
</dbReference>
<dbReference type="InterPro" id="IPR005467">
    <property type="entry name" value="His_kinase_dom"/>
</dbReference>
<dbReference type="Pfam" id="PF08448">
    <property type="entry name" value="PAS_4"/>
    <property type="match status" value="1"/>
</dbReference>
<feature type="domain" description="PAC" evidence="11">
    <location>
        <begin position="607"/>
        <end position="659"/>
    </location>
</feature>
<dbReference type="Gene3D" id="1.10.287.130">
    <property type="match status" value="1"/>
</dbReference>
<dbReference type="EMBL" id="BOMI01000065">
    <property type="protein sequence ID" value="GID74818.1"/>
    <property type="molecule type" value="Genomic_DNA"/>
</dbReference>
<evidence type="ECO:0000259" key="9">
    <source>
        <dbReference type="PROSITE" id="PS50109"/>
    </source>
</evidence>
<dbReference type="SUPFAM" id="SSF55785">
    <property type="entry name" value="PYP-like sensor domain (PAS domain)"/>
    <property type="match status" value="3"/>
</dbReference>
<dbReference type="PROSITE" id="PS50112">
    <property type="entry name" value="PAS"/>
    <property type="match status" value="3"/>
</dbReference>
<dbReference type="Pfam" id="PF01590">
    <property type="entry name" value="GAF"/>
    <property type="match status" value="1"/>
</dbReference>
<dbReference type="InterPro" id="IPR013656">
    <property type="entry name" value="PAS_4"/>
</dbReference>
<evidence type="ECO:0000256" key="1">
    <source>
        <dbReference type="ARBA" id="ARBA00000085"/>
    </source>
</evidence>
<dbReference type="InterPro" id="IPR003594">
    <property type="entry name" value="HATPase_dom"/>
</dbReference>
<dbReference type="InterPro" id="IPR000700">
    <property type="entry name" value="PAS-assoc_C"/>
</dbReference>
<dbReference type="Pfam" id="PF00512">
    <property type="entry name" value="HisKA"/>
    <property type="match status" value="1"/>
</dbReference>
<dbReference type="SMART" id="SM00387">
    <property type="entry name" value="HATPase_c"/>
    <property type="match status" value="1"/>
</dbReference>
<dbReference type="SUPFAM" id="SSF47384">
    <property type="entry name" value="Homodimeric domain of signal transducing histidine kinase"/>
    <property type="match status" value="1"/>
</dbReference>
<dbReference type="InterPro" id="IPR000014">
    <property type="entry name" value="PAS"/>
</dbReference>
<evidence type="ECO:0000256" key="2">
    <source>
        <dbReference type="ARBA" id="ARBA00004236"/>
    </source>
</evidence>
<feature type="region of interest" description="Disordered" evidence="8">
    <location>
        <begin position="78"/>
        <end position="99"/>
    </location>
</feature>
<dbReference type="PRINTS" id="PR00344">
    <property type="entry name" value="BCTRLSENSOR"/>
</dbReference>
<protein>
    <recommendedName>
        <fullName evidence="3">histidine kinase</fullName>
        <ecNumber evidence="3">2.7.13.3</ecNumber>
    </recommendedName>
</protein>
<dbReference type="Pfam" id="PF02518">
    <property type="entry name" value="HATPase_c"/>
    <property type="match status" value="1"/>
</dbReference>
<dbReference type="InterPro" id="IPR003018">
    <property type="entry name" value="GAF"/>
</dbReference>
<accession>A0ABQ3Y495</accession>
<dbReference type="PANTHER" id="PTHR43304">
    <property type="entry name" value="PHYTOCHROME-LIKE PROTEIN CPH1"/>
    <property type="match status" value="1"/>
</dbReference>
<keyword evidence="7" id="KW-0902">Two-component regulatory system</keyword>
<dbReference type="CDD" id="cd00082">
    <property type="entry name" value="HisKA"/>
    <property type="match status" value="1"/>
</dbReference>
<feature type="domain" description="Histidine kinase" evidence="9">
    <location>
        <begin position="807"/>
        <end position="1029"/>
    </location>
</feature>
<evidence type="ECO:0000256" key="3">
    <source>
        <dbReference type="ARBA" id="ARBA00012438"/>
    </source>
</evidence>
<evidence type="ECO:0000256" key="8">
    <source>
        <dbReference type="SAM" id="MobiDB-lite"/>
    </source>
</evidence>
<keyword evidence="6" id="KW-0418">Kinase</keyword>
<dbReference type="EC" id="2.7.13.3" evidence="3"/>
<evidence type="ECO:0000256" key="4">
    <source>
        <dbReference type="ARBA" id="ARBA00022553"/>
    </source>
</evidence>
<evidence type="ECO:0000259" key="10">
    <source>
        <dbReference type="PROSITE" id="PS50112"/>
    </source>
</evidence>
<dbReference type="Pfam" id="PF08447">
    <property type="entry name" value="PAS_3"/>
    <property type="match status" value="2"/>
</dbReference>
<feature type="domain" description="PAC" evidence="11">
    <location>
        <begin position="730"/>
        <end position="782"/>
    </location>
</feature>
<dbReference type="InterPro" id="IPR036097">
    <property type="entry name" value="HisK_dim/P_sf"/>
</dbReference>
<dbReference type="Pfam" id="PF13185">
    <property type="entry name" value="GAF_2"/>
    <property type="match status" value="1"/>
</dbReference>
<dbReference type="SUPFAM" id="SSF55874">
    <property type="entry name" value="ATPase domain of HSP90 chaperone/DNA topoisomerase II/histidine kinase"/>
    <property type="match status" value="1"/>
</dbReference>
<proteinExistence type="predicted"/>
<gene>
    <name evidence="12" type="ORF">Ade02nite_34590</name>
</gene>
<dbReference type="RefSeq" id="WP_203763805.1">
    <property type="nucleotide sequence ID" value="NZ_BAAABO010000012.1"/>
</dbReference>
<dbReference type="NCBIfam" id="TIGR00229">
    <property type="entry name" value="sensory_box"/>
    <property type="match status" value="3"/>
</dbReference>
<dbReference type="InterPro" id="IPR036890">
    <property type="entry name" value="HATPase_C_sf"/>
</dbReference>
<dbReference type="InterPro" id="IPR003661">
    <property type="entry name" value="HisK_dim/P_dom"/>
</dbReference>
<name>A0ABQ3Y495_9ACTN</name>
<dbReference type="InterPro" id="IPR004358">
    <property type="entry name" value="Sig_transdc_His_kin-like_C"/>
</dbReference>
<dbReference type="SMART" id="SM00091">
    <property type="entry name" value="PAS"/>
    <property type="match status" value="3"/>
</dbReference>
<dbReference type="PANTHER" id="PTHR43304:SF1">
    <property type="entry name" value="PAC DOMAIN-CONTAINING PROTEIN"/>
    <property type="match status" value="1"/>
</dbReference>
<feature type="domain" description="PAS" evidence="10">
    <location>
        <begin position="529"/>
        <end position="603"/>
    </location>
</feature>
<dbReference type="InterPro" id="IPR001610">
    <property type="entry name" value="PAC"/>
</dbReference>
<dbReference type="Gene3D" id="3.30.450.20">
    <property type="entry name" value="PAS domain"/>
    <property type="match status" value="3"/>
</dbReference>
<dbReference type="SMART" id="SM00388">
    <property type="entry name" value="HisKA"/>
    <property type="match status" value="1"/>
</dbReference>
<dbReference type="PROSITE" id="PS50113">
    <property type="entry name" value="PAC"/>
    <property type="match status" value="3"/>
</dbReference>
<dbReference type="SMART" id="SM00065">
    <property type="entry name" value="GAF"/>
    <property type="match status" value="2"/>
</dbReference>
<comment type="catalytic activity">
    <reaction evidence="1">
        <text>ATP + protein L-histidine = ADP + protein N-phospho-L-histidine.</text>
        <dbReference type="EC" id="2.7.13.3"/>
    </reaction>
</comment>
<reference evidence="12 13" key="1">
    <citation type="submission" date="2021-01" db="EMBL/GenBank/DDBJ databases">
        <title>Whole genome shotgun sequence of Actinoplanes deccanensis NBRC 13994.</title>
        <authorList>
            <person name="Komaki H."/>
            <person name="Tamura T."/>
        </authorList>
    </citation>
    <scope>NUCLEOTIDE SEQUENCE [LARGE SCALE GENOMIC DNA]</scope>
    <source>
        <strain evidence="12 13">NBRC 13994</strain>
    </source>
</reference>
<evidence type="ECO:0000256" key="5">
    <source>
        <dbReference type="ARBA" id="ARBA00022679"/>
    </source>
</evidence>
<keyword evidence="5" id="KW-0808">Transferase</keyword>